<keyword evidence="4" id="KW-0378">Hydrolase</keyword>
<feature type="region of interest" description="Disordered" evidence="8">
    <location>
        <begin position="1"/>
        <end position="32"/>
    </location>
</feature>
<dbReference type="AlphaFoldDB" id="A0A498L8Y8"/>
<evidence type="ECO:0000313" key="11">
    <source>
        <dbReference type="EMBL" id="RXN04709.1"/>
    </source>
</evidence>
<dbReference type="EMBL" id="QBIY01012358">
    <property type="protein sequence ID" value="RXN25508.1"/>
    <property type="molecule type" value="Genomic_DNA"/>
</dbReference>
<feature type="compositionally biased region" description="Basic and acidic residues" evidence="8">
    <location>
        <begin position="154"/>
        <end position="177"/>
    </location>
</feature>
<dbReference type="Pfam" id="PF20908">
    <property type="entry name" value="UfSP2_N"/>
    <property type="match status" value="1"/>
</dbReference>
<evidence type="ECO:0000313" key="13">
    <source>
        <dbReference type="Proteomes" id="UP000290572"/>
    </source>
</evidence>
<dbReference type="PANTHER" id="PTHR48153">
    <property type="entry name" value="UFM1-SPECIFIC PROTEASE 2"/>
    <property type="match status" value="1"/>
</dbReference>
<dbReference type="EMBL" id="QBIY01013430">
    <property type="protein sequence ID" value="RXN04709.1"/>
    <property type="molecule type" value="Genomic_DNA"/>
</dbReference>
<evidence type="ECO:0000259" key="10">
    <source>
        <dbReference type="Pfam" id="PF20908"/>
    </source>
</evidence>
<evidence type="ECO:0000256" key="3">
    <source>
        <dbReference type="ARBA" id="ARBA00022786"/>
    </source>
</evidence>
<evidence type="ECO:0000256" key="1">
    <source>
        <dbReference type="ARBA" id="ARBA00008552"/>
    </source>
</evidence>
<organism evidence="11 13">
    <name type="scientific">Labeo rohita</name>
    <name type="common">Indian major carp</name>
    <name type="synonym">Cyprinus rohita</name>
    <dbReference type="NCBI Taxonomy" id="84645"/>
    <lineage>
        <taxon>Eukaryota</taxon>
        <taxon>Metazoa</taxon>
        <taxon>Chordata</taxon>
        <taxon>Craniata</taxon>
        <taxon>Vertebrata</taxon>
        <taxon>Euteleostomi</taxon>
        <taxon>Actinopterygii</taxon>
        <taxon>Neopterygii</taxon>
        <taxon>Teleostei</taxon>
        <taxon>Ostariophysi</taxon>
        <taxon>Cypriniformes</taxon>
        <taxon>Cyprinidae</taxon>
        <taxon>Labeoninae</taxon>
        <taxon>Labeonini</taxon>
        <taxon>Labeo</taxon>
    </lineage>
</organism>
<dbReference type="GO" id="GO:0006508">
    <property type="term" value="P:proteolysis"/>
    <property type="evidence" value="ECO:0007669"/>
    <property type="project" value="UniProtKB-KW"/>
</dbReference>
<dbReference type="InterPro" id="IPR049387">
    <property type="entry name" value="UFSP2-like_2nd"/>
</dbReference>
<accession>A0A498L8Y8</accession>
<comment type="similarity">
    <text evidence="1">Belongs to the peptidase C78 family.</text>
</comment>
<feature type="coiled-coil region" evidence="7">
    <location>
        <begin position="194"/>
        <end position="256"/>
    </location>
</feature>
<dbReference type="InterPro" id="IPR012462">
    <property type="entry name" value="UFSP1/2_DUB_cat"/>
</dbReference>
<evidence type="ECO:0000256" key="2">
    <source>
        <dbReference type="ARBA" id="ARBA00022670"/>
    </source>
</evidence>
<dbReference type="Pfam" id="PF07910">
    <property type="entry name" value="Peptidase_C78"/>
    <property type="match status" value="1"/>
</dbReference>
<keyword evidence="5" id="KW-0788">Thiol protease</keyword>
<name>A0A498L8Y8_LABRO</name>
<dbReference type="STRING" id="84645.A0A498L8Y8"/>
<evidence type="ECO:0000256" key="4">
    <source>
        <dbReference type="ARBA" id="ARBA00022801"/>
    </source>
</evidence>
<feature type="region of interest" description="Disordered" evidence="8">
    <location>
        <begin position="278"/>
        <end position="304"/>
    </location>
</feature>
<keyword evidence="14" id="KW-1267">Proteomics identification</keyword>
<feature type="compositionally biased region" description="Basic residues" evidence="8">
    <location>
        <begin position="293"/>
        <end position="303"/>
    </location>
</feature>
<protein>
    <recommendedName>
        <fullName evidence="6">Ufm1-specific protease 2</fullName>
    </recommendedName>
</protein>
<dbReference type="PANTHER" id="PTHR48153:SF2">
    <property type="entry name" value="UFM1-SPECIFIC PROTEASE 2"/>
    <property type="match status" value="1"/>
</dbReference>
<evidence type="ECO:0000256" key="7">
    <source>
        <dbReference type="SAM" id="Coils"/>
    </source>
</evidence>
<evidence type="ECO:0000256" key="6">
    <source>
        <dbReference type="ARBA" id="ARBA00040469"/>
    </source>
</evidence>
<sequence length="553" mass="63075">MEKSRFSDGSLPCGLNSNPTMQTKAGGDHVVDSKSQATTNLLDIVRLKEDSLNKKENKAVKEEAIRKCPFEAYLEKCTRLEKENLEVKKKLKKMEAYSRECTAELQKFVKRFKEFKNINKDLDTKNKQLLIKNQQMRQRITEVLKLDRPQSEDLERVSNCEDQDKQQLRENLTEPVRKSNGMKQDSEIPEERKILTLQQENQTLRERLDHSSQALKDAQSKAERVQEELDELECCLLTVQTERNILRQEIKRLHKEYISLTNIISMQLKENNTAAGLRGLLGKPRSDDGGSKKSSKKKDKKKSGPTVVNMKLLIEVTEPARNEAPSLIQVSTQQHCVKMPLPLDCVLSVTTDDNLATVCTRLVEALNKQLADMEEVVLRKLKLPSDRPYLRRANAFHFPDAACKDGYLRNPHVHLNPPNIEDAKLYLVQGVYSYHHYMQDRVDDDGWGCAYRSLQTICSWFQQQGYVETAVPTHTQIQQALVDVGDKEPRFVGSRQWIGSIEVQAVLNQLLGVTSKIMFVRAGVDGRGQSSGIKMLITTSAFPRDPRPSESRA</sequence>
<feature type="coiled-coil region" evidence="7">
    <location>
        <begin position="70"/>
        <end position="139"/>
    </location>
</feature>
<keyword evidence="13" id="KW-1185">Reference proteome</keyword>
<proteinExistence type="evidence at protein level"/>
<keyword evidence="7" id="KW-0175">Coiled coil</keyword>
<feature type="region of interest" description="Disordered" evidence="8">
    <location>
        <begin position="154"/>
        <end position="190"/>
    </location>
</feature>
<evidence type="ECO:0000259" key="9">
    <source>
        <dbReference type="Pfam" id="PF07910"/>
    </source>
</evidence>
<evidence type="ECO:0000313" key="12">
    <source>
        <dbReference type="EMBL" id="RXN25508.1"/>
    </source>
</evidence>
<evidence type="ECO:0000256" key="8">
    <source>
        <dbReference type="SAM" id="MobiDB-lite"/>
    </source>
</evidence>
<dbReference type="GO" id="GO:0005634">
    <property type="term" value="C:nucleus"/>
    <property type="evidence" value="ECO:0007669"/>
    <property type="project" value="TreeGrafter"/>
</dbReference>
<keyword evidence="3" id="KW-0833">Ubl conjugation pathway</keyword>
<dbReference type="GO" id="GO:0005783">
    <property type="term" value="C:endoplasmic reticulum"/>
    <property type="evidence" value="ECO:0007669"/>
    <property type="project" value="TreeGrafter"/>
</dbReference>
<feature type="domain" description="UFSP1/2/DUB catalytic" evidence="9">
    <location>
        <begin position="425"/>
        <end position="526"/>
    </location>
</feature>
<gene>
    <name evidence="12" type="ORF">ROHU_021423</name>
    <name evidence="11" type="ORF">ROHU_033831</name>
</gene>
<keyword evidence="2 11" id="KW-0645">Protease</keyword>
<dbReference type="Proteomes" id="UP000290572">
    <property type="component" value="Unassembled WGS sequence"/>
</dbReference>
<comment type="caution">
    <text evidence="11">The sequence shown here is derived from an EMBL/GenBank/DDBJ whole genome shotgun (WGS) entry which is preliminary data.</text>
</comment>
<dbReference type="Gene3D" id="3.90.70.130">
    <property type="match status" value="1"/>
</dbReference>
<dbReference type="GO" id="GO:0071567">
    <property type="term" value="F:deUFMylase activity"/>
    <property type="evidence" value="ECO:0007669"/>
    <property type="project" value="UniProtKB-ARBA"/>
</dbReference>
<reference evidence="11 13" key="1">
    <citation type="submission" date="2018-03" db="EMBL/GenBank/DDBJ databases">
        <title>Draft genome sequence of Rohu Carp (Labeo rohita).</title>
        <authorList>
            <person name="Das P."/>
            <person name="Kushwaha B."/>
            <person name="Joshi C.G."/>
            <person name="Kumar D."/>
            <person name="Nagpure N.S."/>
            <person name="Sahoo L."/>
            <person name="Das S.P."/>
            <person name="Bit A."/>
            <person name="Patnaik S."/>
            <person name="Meher P.K."/>
            <person name="Jayasankar P."/>
            <person name="Koringa P.G."/>
            <person name="Patel N.V."/>
            <person name="Hinsu A.T."/>
            <person name="Kumar R."/>
            <person name="Pandey M."/>
            <person name="Agarwal S."/>
            <person name="Srivastava S."/>
            <person name="Singh M."/>
            <person name="Iquebal M.A."/>
            <person name="Jaiswal S."/>
            <person name="Angadi U.B."/>
            <person name="Kumar N."/>
            <person name="Raza M."/>
            <person name="Shah T.M."/>
            <person name="Rai A."/>
            <person name="Jena J.K."/>
        </authorList>
    </citation>
    <scope>NUCLEOTIDE SEQUENCE [LARGE SCALE GENOMIC DNA]</scope>
    <source>
        <strain evidence="11">DASCIFA01</strain>
        <tissue evidence="11">Testis</tissue>
    </source>
</reference>
<evidence type="ECO:0000256" key="5">
    <source>
        <dbReference type="ARBA" id="ARBA00022807"/>
    </source>
</evidence>
<evidence type="ECO:0007829" key="14">
    <source>
        <dbReference type="PeptideAtlas" id="A0A498L8Y8"/>
    </source>
</evidence>
<feature type="domain" description="UFSP2 second" evidence="10">
    <location>
        <begin position="286"/>
        <end position="381"/>
    </location>
</feature>